<keyword evidence="3" id="KW-1185">Reference proteome</keyword>
<dbReference type="AlphaFoldDB" id="A0A285CYD4"/>
<name>A0A285CYD4_9RHOB</name>
<accession>A0A285CYD4</accession>
<dbReference type="EMBL" id="OAOQ01000011">
    <property type="protein sequence ID" value="SNX72078.1"/>
    <property type="molecule type" value="Genomic_DNA"/>
</dbReference>
<dbReference type="Proteomes" id="UP000219467">
    <property type="component" value="Unassembled WGS sequence"/>
</dbReference>
<reference evidence="3" key="1">
    <citation type="submission" date="2017-08" db="EMBL/GenBank/DDBJ databases">
        <authorList>
            <person name="Varghese N."/>
            <person name="Submissions S."/>
        </authorList>
    </citation>
    <scope>NUCLEOTIDE SEQUENCE [LARGE SCALE GENOMIC DNA]</scope>
    <source>
        <strain evidence="3">JA234</strain>
    </source>
</reference>
<evidence type="ECO:0000256" key="1">
    <source>
        <dbReference type="SAM" id="MobiDB-lite"/>
    </source>
</evidence>
<dbReference type="RefSeq" id="WP_268876248.1">
    <property type="nucleotide sequence ID" value="NZ_OAOQ01000011.1"/>
</dbReference>
<gene>
    <name evidence="2" type="ORF">SAMN05878503_111113</name>
</gene>
<proteinExistence type="predicted"/>
<protein>
    <submittedName>
        <fullName evidence="2">Uncharacterized protein</fullName>
    </submittedName>
</protein>
<organism evidence="2 3">
    <name type="scientific">Cereibacter ovatus</name>
    <dbReference type="NCBI Taxonomy" id="439529"/>
    <lineage>
        <taxon>Bacteria</taxon>
        <taxon>Pseudomonadati</taxon>
        <taxon>Pseudomonadota</taxon>
        <taxon>Alphaproteobacteria</taxon>
        <taxon>Rhodobacterales</taxon>
        <taxon>Paracoccaceae</taxon>
        <taxon>Cereibacter</taxon>
    </lineage>
</organism>
<evidence type="ECO:0000313" key="3">
    <source>
        <dbReference type="Proteomes" id="UP000219467"/>
    </source>
</evidence>
<evidence type="ECO:0000313" key="2">
    <source>
        <dbReference type="EMBL" id="SNX72078.1"/>
    </source>
</evidence>
<feature type="region of interest" description="Disordered" evidence="1">
    <location>
        <begin position="1"/>
        <end position="28"/>
    </location>
</feature>
<sequence>MTGGMGLPWGPGVRVTQAPDSGGMRAKSPAMRLSGVIGLRRPIR</sequence>